<evidence type="ECO:0000256" key="3">
    <source>
        <dbReference type="ARBA" id="ARBA00022989"/>
    </source>
</evidence>
<evidence type="ECO:0000256" key="5">
    <source>
        <dbReference type="SAM" id="Phobius"/>
    </source>
</evidence>
<organism evidence="6 7">
    <name type="scientific">Streptococcus mitis</name>
    <dbReference type="NCBI Taxonomy" id="28037"/>
    <lineage>
        <taxon>Bacteria</taxon>
        <taxon>Bacillati</taxon>
        <taxon>Bacillota</taxon>
        <taxon>Bacilli</taxon>
        <taxon>Lactobacillales</taxon>
        <taxon>Streptococcaceae</taxon>
        <taxon>Streptococcus</taxon>
        <taxon>Streptococcus mitis group</taxon>
    </lineage>
</organism>
<feature type="transmembrane region" description="Helical" evidence="5">
    <location>
        <begin position="21"/>
        <end position="43"/>
    </location>
</feature>
<keyword evidence="2 5" id="KW-0812">Transmembrane</keyword>
<dbReference type="AlphaFoldDB" id="A0A1T0C8S8"/>
<accession>A0A1T0C8S8</accession>
<proteinExistence type="predicted"/>
<keyword evidence="3 5" id="KW-1133">Transmembrane helix</keyword>
<reference evidence="6 7" key="1">
    <citation type="submission" date="2017-02" db="EMBL/GenBank/DDBJ databases">
        <title>Draft genome sequence of Streptococcus mitis CCUG 63687.</title>
        <authorList>
            <person name="Salva-Serra F."/>
            <person name="Engstrom-Jakobsson H."/>
            <person name="Thorell K."/>
            <person name="Jaen-Luchoro D."/>
            <person name="Gonzales-Siles L."/>
            <person name="Karlsson R."/>
            <person name="Yazdan S."/>
            <person name="Boulund F."/>
            <person name="Johnning A."/>
            <person name="Engstrand L."/>
            <person name="Kristiansson E."/>
            <person name="Moore E."/>
        </authorList>
    </citation>
    <scope>NUCLEOTIDE SEQUENCE [LARGE SCALE GENOMIC DNA]</scope>
    <source>
        <strain evidence="6 7">CCUG 63687</strain>
    </source>
</reference>
<evidence type="ECO:0008006" key="8">
    <source>
        <dbReference type="Google" id="ProtNLM"/>
    </source>
</evidence>
<evidence type="ECO:0000256" key="2">
    <source>
        <dbReference type="ARBA" id="ARBA00022692"/>
    </source>
</evidence>
<dbReference type="Pfam" id="PF02535">
    <property type="entry name" value="Zip"/>
    <property type="match status" value="1"/>
</dbReference>
<dbReference type="GO" id="GO:0046873">
    <property type="term" value="F:metal ion transmembrane transporter activity"/>
    <property type="evidence" value="ECO:0007669"/>
    <property type="project" value="InterPro"/>
</dbReference>
<evidence type="ECO:0000256" key="1">
    <source>
        <dbReference type="ARBA" id="ARBA00004141"/>
    </source>
</evidence>
<feature type="transmembrane region" description="Helical" evidence="5">
    <location>
        <begin position="49"/>
        <end position="66"/>
    </location>
</feature>
<name>A0A1T0C8S8_STRMT</name>
<protein>
    <recommendedName>
        <fullName evidence="8">Zinc transporter ZupT</fullName>
    </recommendedName>
</protein>
<dbReference type="Proteomes" id="UP000190652">
    <property type="component" value="Unassembled WGS sequence"/>
</dbReference>
<comment type="caution">
    <text evidence="6">The sequence shown here is derived from an EMBL/GenBank/DDBJ whole genome shotgun (WGS) entry which is preliminary data.</text>
</comment>
<comment type="subcellular location">
    <subcellularLocation>
        <location evidence="1">Membrane</location>
        <topology evidence="1">Multi-pass membrane protein</topology>
    </subcellularLocation>
</comment>
<evidence type="ECO:0000256" key="4">
    <source>
        <dbReference type="ARBA" id="ARBA00023136"/>
    </source>
</evidence>
<keyword evidence="4 5" id="KW-0472">Membrane</keyword>
<evidence type="ECO:0000313" key="7">
    <source>
        <dbReference type="Proteomes" id="UP000190652"/>
    </source>
</evidence>
<evidence type="ECO:0000313" key="6">
    <source>
        <dbReference type="EMBL" id="OOS18744.1"/>
    </source>
</evidence>
<sequence length="101" mass="10795">MPEGSALSLPLRAEGRSRKSAFYYGAMSAIVEPIAVVLGAYAVMSMPQLLSYALSFAAGAMIYVVVEKLVPGAQEHKNTDITTGEFMDGFLIMMLLDTTLG</sequence>
<dbReference type="EMBL" id="MUYO01000001">
    <property type="protein sequence ID" value="OOS18744.1"/>
    <property type="molecule type" value="Genomic_DNA"/>
</dbReference>
<dbReference type="GO" id="GO:0016020">
    <property type="term" value="C:membrane"/>
    <property type="evidence" value="ECO:0007669"/>
    <property type="project" value="UniProtKB-SubCell"/>
</dbReference>
<gene>
    <name evidence="6" type="ORF">B0686_01975</name>
</gene>
<dbReference type="InterPro" id="IPR003689">
    <property type="entry name" value="ZIP"/>
</dbReference>